<proteinExistence type="predicted"/>
<name>A0AAN8S0V1_POLSC</name>
<accession>A0AAN8S0V1</accession>
<dbReference type="AlphaFoldDB" id="A0AAN8S0V1"/>
<sequence length="109" mass="12339">MGKEGERERERARKGPVGRGGTFWDVDDIWLCQRLQTTRSFTFKHMTCFFNFTTNFVGTNRLASEGELTECVVRGRGRAVEAAERPRITTCHARTAKEENAPANSLSNL</sequence>
<organism evidence="2 3">
    <name type="scientific">Polyplax serrata</name>
    <name type="common">Common mouse louse</name>
    <dbReference type="NCBI Taxonomy" id="468196"/>
    <lineage>
        <taxon>Eukaryota</taxon>
        <taxon>Metazoa</taxon>
        <taxon>Ecdysozoa</taxon>
        <taxon>Arthropoda</taxon>
        <taxon>Hexapoda</taxon>
        <taxon>Insecta</taxon>
        <taxon>Pterygota</taxon>
        <taxon>Neoptera</taxon>
        <taxon>Paraneoptera</taxon>
        <taxon>Psocodea</taxon>
        <taxon>Troctomorpha</taxon>
        <taxon>Phthiraptera</taxon>
        <taxon>Anoplura</taxon>
        <taxon>Polyplacidae</taxon>
        <taxon>Polyplax</taxon>
    </lineage>
</organism>
<comment type="caution">
    <text evidence="2">The sequence shown here is derived from an EMBL/GenBank/DDBJ whole genome shotgun (WGS) entry which is preliminary data.</text>
</comment>
<feature type="region of interest" description="Disordered" evidence="1">
    <location>
        <begin position="1"/>
        <end position="20"/>
    </location>
</feature>
<reference evidence="2 3" key="1">
    <citation type="submission" date="2023-10" db="EMBL/GenBank/DDBJ databases">
        <title>Genomes of two closely related lineages of the louse Polyplax serrata with different host specificities.</title>
        <authorList>
            <person name="Martinu J."/>
            <person name="Tarabai H."/>
            <person name="Stefka J."/>
            <person name="Hypsa V."/>
        </authorList>
    </citation>
    <scope>NUCLEOTIDE SEQUENCE [LARGE SCALE GENOMIC DNA]</scope>
    <source>
        <strain evidence="2">HR10_N</strain>
    </source>
</reference>
<feature type="compositionally biased region" description="Basic and acidic residues" evidence="1">
    <location>
        <begin position="1"/>
        <end position="13"/>
    </location>
</feature>
<evidence type="ECO:0000313" key="2">
    <source>
        <dbReference type="EMBL" id="KAK6620852.1"/>
    </source>
</evidence>
<protein>
    <submittedName>
        <fullName evidence="2">Uncharacterized protein</fullName>
    </submittedName>
</protein>
<evidence type="ECO:0000256" key="1">
    <source>
        <dbReference type="SAM" id="MobiDB-lite"/>
    </source>
</evidence>
<dbReference type="EMBL" id="JAWJWE010000039">
    <property type="protein sequence ID" value="KAK6620852.1"/>
    <property type="molecule type" value="Genomic_DNA"/>
</dbReference>
<dbReference type="Proteomes" id="UP001372834">
    <property type="component" value="Unassembled WGS sequence"/>
</dbReference>
<gene>
    <name evidence="2" type="ORF">RUM43_011148</name>
</gene>
<evidence type="ECO:0000313" key="3">
    <source>
        <dbReference type="Proteomes" id="UP001372834"/>
    </source>
</evidence>